<keyword evidence="2" id="KW-0812">Transmembrane</keyword>
<gene>
    <name evidence="5 6" type="primary">LOC106051507</name>
</gene>
<name>A0A9W2YVE9_BIOGL</name>
<proteinExistence type="predicted"/>
<dbReference type="RefSeq" id="XP_055866639.1">
    <property type="nucleotide sequence ID" value="XM_056010664.1"/>
</dbReference>
<evidence type="ECO:0000313" key="5">
    <source>
        <dbReference type="RefSeq" id="XP_055866639.1"/>
    </source>
</evidence>
<keyword evidence="3" id="KW-0732">Signal</keyword>
<keyword evidence="2" id="KW-0472">Membrane</keyword>
<evidence type="ECO:0000313" key="6">
    <source>
        <dbReference type="RefSeq" id="XP_055866640.1"/>
    </source>
</evidence>
<protein>
    <submittedName>
        <fullName evidence="5 6">Uncharacterized protein LOC106051507 isoform X1</fullName>
    </submittedName>
</protein>
<keyword evidence="2" id="KW-1133">Transmembrane helix</keyword>
<keyword evidence="4" id="KW-1185">Reference proteome</keyword>
<feature type="chain" id="PRO_5044702457" evidence="3">
    <location>
        <begin position="20"/>
        <end position="326"/>
    </location>
</feature>
<feature type="region of interest" description="Disordered" evidence="1">
    <location>
        <begin position="301"/>
        <end position="326"/>
    </location>
</feature>
<feature type="compositionally biased region" description="Basic and acidic residues" evidence="1">
    <location>
        <begin position="303"/>
        <end position="326"/>
    </location>
</feature>
<feature type="transmembrane region" description="Helical" evidence="2">
    <location>
        <begin position="266"/>
        <end position="286"/>
    </location>
</feature>
<dbReference type="OrthoDB" id="10525021at2759"/>
<accession>A0A9W2YVE9</accession>
<dbReference type="AlphaFoldDB" id="A0A9W2YVE9"/>
<dbReference type="Proteomes" id="UP001165740">
    <property type="component" value="Chromosome 14"/>
</dbReference>
<evidence type="ECO:0000256" key="3">
    <source>
        <dbReference type="SAM" id="SignalP"/>
    </source>
</evidence>
<evidence type="ECO:0000313" key="4">
    <source>
        <dbReference type="Proteomes" id="UP001165740"/>
    </source>
</evidence>
<evidence type="ECO:0000256" key="1">
    <source>
        <dbReference type="SAM" id="MobiDB-lite"/>
    </source>
</evidence>
<dbReference type="GeneID" id="106051507"/>
<sequence length="326" mass="38018">MKETFSLLYFLFFGYKVLGNFTQNQRKIQILDMPGEYYKICYLENKEEFEIESEISTLIGDNSSTHNIKYQVLKLKEQEYIELCYIHLHICQGRTRPSCFCHNTTIGNVYSIVINFMASKELSNARLRGAWTLDRGVLYSEVRILPTILDLNEPEMLVFLNGNLINQSECQETVDVSNVDIYFIVQKVLPQFCFLKIKDLHSNQTVEKECSVLHYSTSINETREMEFTLYLCNNTEYTRSFTCTISLSNPSIGKLQNCSLNVINNVLLAFCVVFFCASMVMAPILIKQNVKKWRKAKMKKKRDQVDAQRRNNNEEEKVELTIQKEI</sequence>
<dbReference type="RefSeq" id="XP_055866640.1">
    <property type="nucleotide sequence ID" value="XM_056010665.1"/>
</dbReference>
<evidence type="ECO:0000256" key="2">
    <source>
        <dbReference type="SAM" id="Phobius"/>
    </source>
</evidence>
<reference evidence="5 6" key="1">
    <citation type="submission" date="2025-04" db="UniProtKB">
        <authorList>
            <consortium name="RefSeq"/>
        </authorList>
    </citation>
    <scope>IDENTIFICATION</scope>
</reference>
<feature type="signal peptide" evidence="3">
    <location>
        <begin position="1"/>
        <end position="19"/>
    </location>
</feature>
<organism evidence="4 5">
    <name type="scientific">Biomphalaria glabrata</name>
    <name type="common">Bloodfluke planorb</name>
    <name type="synonym">Freshwater snail</name>
    <dbReference type="NCBI Taxonomy" id="6526"/>
    <lineage>
        <taxon>Eukaryota</taxon>
        <taxon>Metazoa</taxon>
        <taxon>Spiralia</taxon>
        <taxon>Lophotrochozoa</taxon>
        <taxon>Mollusca</taxon>
        <taxon>Gastropoda</taxon>
        <taxon>Heterobranchia</taxon>
        <taxon>Euthyneura</taxon>
        <taxon>Panpulmonata</taxon>
        <taxon>Hygrophila</taxon>
        <taxon>Lymnaeoidea</taxon>
        <taxon>Planorbidae</taxon>
        <taxon>Biomphalaria</taxon>
    </lineage>
</organism>